<feature type="region of interest" description="Disordered" evidence="1">
    <location>
        <begin position="85"/>
        <end position="105"/>
    </location>
</feature>
<dbReference type="PANTHER" id="PTHR31984">
    <property type="entry name" value="TRANSPORTER, PUTATIVE (DUF179)-RELATED"/>
    <property type="match status" value="1"/>
</dbReference>
<accession>A0A6I9Q903</accession>
<sequence length="293" mass="32428">MEASCFLISKSFNKTLDLVPSLKPKLPIFHKKRYSQRLHGTGGGHSSVSTCCNLQAQSPDDNAEPLLKSDWRSFRARLVAGEHASLDSDTVDQRPSPTTLGDKWAHPLHEPEKGCLLIATEKLNGVHIFEQTVILLLSTGPLGPTGIILNRPSLMSIKETQWTNMDIDQMFSDRPLFFGGPLEESLFLVGPQREDDGVGRSGVFEEVMKGLYYGTKESLGCAAEMVKRNAVGMGDFRFFDGYCGWEKEQLKEEIRAGFWRVVACSPNVIGLASVGNVGLWENVLGLVGERKVW</sequence>
<dbReference type="SUPFAM" id="SSF143456">
    <property type="entry name" value="VC0467-like"/>
    <property type="match status" value="1"/>
</dbReference>
<dbReference type="KEGG" id="egu:105032240"/>
<evidence type="ECO:0000313" key="2">
    <source>
        <dbReference type="Proteomes" id="UP000504607"/>
    </source>
</evidence>
<proteinExistence type="predicted"/>
<dbReference type="PANTHER" id="PTHR31984:SF1">
    <property type="entry name" value="OS10G0330400 PROTEIN"/>
    <property type="match status" value="1"/>
</dbReference>
<gene>
    <name evidence="3" type="primary">LOC105032240</name>
</gene>
<keyword evidence="2" id="KW-1185">Reference proteome</keyword>
<dbReference type="RefSeq" id="XP_010904925.1">
    <property type="nucleotide sequence ID" value="XM_010906623.1"/>
</dbReference>
<reference evidence="3" key="1">
    <citation type="submission" date="2025-08" db="UniProtKB">
        <authorList>
            <consortium name="RefSeq"/>
        </authorList>
    </citation>
    <scope>IDENTIFICATION</scope>
</reference>
<dbReference type="AlphaFoldDB" id="A0A6I9Q903"/>
<protein>
    <submittedName>
        <fullName evidence="3">Uncharacterized protein LOC105032240</fullName>
    </submittedName>
</protein>
<evidence type="ECO:0000313" key="3">
    <source>
        <dbReference type="RefSeq" id="XP_010904925.1"/>
    </source>
</evidence>
<dbReference type="Pfam" id="PF02622">
    <property type="entry name" value="DUF179"/>
    <property type="match status" value="1"/>
</dbReference>
<organism evidence="2 3">
    <name type="scientific">Elaeis guineensis var. tenera</name>
    <name type="common">Oil palm</name>
    <dbReference type="NCBI Taxonomy" id="51953"/>
    <lineage>
        <taxon>Eukaryota</taxon>
        <taxon>Viridiplantae</taxon>
        <taxon>Streptophyta</taxon>
        <taxon>Embryophyta</taxon>
        <taxon>Tracheophyta</taxon>
        <taxon>Spermatophyta</taxon>
        <taxon>Magnoliopsida</taxon>
        <taxon>Liliopsida</taxon>
        <taxon>Arecaceae</taxon>
        <taxon>Arecoideae</taxon>
        <taxon>Cocoseae</taxon>
        <taxon>Elaeidinae</taxon>
        <taxon>Elaeis</taxon>
    </lineage>
</organism>
<dbReference type="OrthoDB" id="272750at2759"/>
<dbReference type="FunCoup" id="A0A6I9Q903">
    <property type="interactions" value="52"/>
</dbReference>
<dbReference type="InParanoid" id="A0A6I9Q903"/>
<name>A0A6I9Q903_ELAGV</name>
<evidence type="ECO:0000256" key="1">
    <source>
        <dbReference type="SAM" id="MobiDB-lite"/>
    </source>
</evidence>
<dbReference type="GeneID" id="105032240"/>
<dbReference type="Proteomes" id="UP000504607">
    <property type="component" value="Unplaced"/>
</dbReference>
<dbReference type="InterPro" id="IPR003774">
    <property type="entry name" value="AlgH-like"/>
</dbReference>
<dbReference type="Gene3D" id="3.40.1740.10">
    <property type="entry name" value="VC0467-like"/>
    <property type="match status" value="1"/>
</dbReference>